<name>A0A7V5U1H5_9PROT</name>
<dbReference type="AlphaFoldDB" id="A0A7V5U1H5"/>
<organism evidence="3">
    <name type="scientific">Hellea balneolensis</name>
    <dbReference type="NCBI Taxonomy" id="287478"/>
    <lineage>
        <taxon>Bacteria</taxon>
        <taxon>Pseudomonadati</taxon>
        <taxon>Pseudomonadota</taxon>
        <taxon>Alphaproteobacteria</taxon>
        <taxon>Maricaulales</taxon>
        <taxon>Robiginitomaculaceae</taxon>
        <taxon>Hellea</taxon>
    </lineage>
</organism>
<gene>
    <name evidence="3" type="ORF">ENK01_04535</name>
</gene>
<feature type="domain" description="VWA7 N-terminal" evidence="2">
    <location>
        <begin position="134"/>
        <end position="185"/>
    </location>
</feature>
<proteinExistence type="predicted"/>
<dbReference type="Proteomes" id="UP000885806">
    <property type="component" value="Unassembled WGS sequence"/>
</dbReference>
<protein>
    <recommendedName>
        <fullName evidence="2">VWA7 N-terminal domain-containing protein</fullName>
    </recommendedName>
</protein>
<evidence type="ECO:0000313" key="3">
    <source>
        <dbReference type="EMBL" id="HHI89203.1"/>
    </source>
</evidence>
<feature type="region of interest" description="Disordered" evidence="1">
    <location>
        <begin position="338"/>
        <end position="359"/>
    </location>
</feature>
<sequence>MRCLHKLVFFSTLAITSLLPNTTAGFSGEDLLNGKPWHHENITCRALRGDVADCRWVNVSNPVYRFDTGFSASAAHAIAWHADYIDSYLYSPLWWASAARGSQPVRSVRDRYLAGMANYWQLASLHFDDLTSTEEIEDTWRRYFSGTLVALEWAAEKDDVNAAYNILGLSMHAVEDFYSHSTWINDPARRKRTFLETSPAMRSRYALMSGAYERKNAPIQHGKYSFSCTAYTQRPIKGMLKTVCANILPTANLSFCEDYRACNQGRHMKTQIELFGGRPNMVVLAPPGIAMDNTMVARIGAWQRGLTSGKNEKFTGRRSSRERAFDAAREQATAIPGLPRTALGGRGRAARLPGPEGGRSVFTAPGAASKIDTIARCEDIIMNGDPCTYTSDFLFADAKNLAIITANQWITLIDRHMQRRHPAYWQKVKTCSQNCAGMFDYAKPPNAITRQFENYAQFPFQFLSAGHDKPIYQVREKPQDWYLRLEIKTDGARRAGTDADITVIGDHGER</sequence>
<evidence type="ECO:0000256" key="1">
    <source>
        <dbReference type="SAM" id="MobiDB-lite"/>
    </source>
</evidence>
<dbReference type="InterPro" id="IPR056862">
    <property type="entry name" value="VWA7_N"/>
</dbReference>
<reference evidence="3" key="1">
    <citation type="journal article" date="2020" name="mSystems">
        <title>Genome- and Community-Level Interaction Insights into Carbon Utilization and Element Cycling Functions of Hydrothermarchaeota in Hydrothermal Sediment.</title>
        <authorList>
            <person name="Zhou Z."/>
            <person name="Liu Y."/>
            <person name="Xu W."/>
            <person name="Pan J."/>
            <person name="Luo Z.H."/>
            <person name="Li M."/>
        </authorList>
    </citation>
    <scope>NUCLEOTIDE SEQUENCE [LARGE SCALE GENOMIC DNA]</scope>
    <source>
        <strain evidence="3">HyVt-538</strain>
    </source>
</reference>
<dbReference type="Pfam" id="PF25107">
    <property type="entry name" value="VWA7_N"/>
    <property type="match status" value="1"/>
</dbReference>
<feature type="non-terminal residue" evidence="3">
    <location>
        <position position="510"/>
    </location>
</feature>
<dbReference type="EMBL" id="DROP01000304">
    <property type="protein sequence ID" value="HHI89203.1"/>
    <property type="molecule type" value="Genomic_DNA"/>
</dbReference>
<comment type="caution">
    <text evidence="3">The sequence shown here is derived from an EMBL/GenBank/DDBJ whole genome shotgun (WGS) entry which is preliminary data.</text>
</comment>
<accession>A0A7V5U1H5</accession>
<evidence type="ECO:0000259" key="2">
    <source>
        <dbReference type="Pfam" id="PF25107"/>
    </source>
</evidence>